<gene>
    <name evidence="2" type="ORF">BaRGS_00010972</name>
</gene>
<name>A0ABD0LFE5_9CAEN</name>
<evidence type="ECO:0000313" key="3">
    <source>
        <dbReference type="Proteomes" id="UP001519460"/>
    </source>
</evidence>
<evidence type="ECO:0000313" key="2">
    <source>
        <dbReference type="EMBL" id="KAK7497838.1"/>
    </source>
</evidence>
<organism evidence="2 3">
    <name type="scientific">Batillaria attramentaria</name>
    <dbReference type="NCBI Taxonomy" id="370345"/>
    <lineage>
        <taxon>Eukaryota</taxon>
        <taxon>Metazoa</taxon>
        <taxon>Spiralia</taxon>
        <taxon>Lophotrochozoa</taxon>
        <taxon>Mollusca</taxon>
        <taxon>Gastropoda</taxon>
        <taxon>Caenogastropoda</taxon>
        <taxon>Sorbeoconcha</taxon>
        <taxon>Cerithioidea</taxon>
        <taxon>Batillariidae</taxon>
        <taxon>Batillaria</taxon>
    </lineage>
</organism>
<protein>
    <recommendedName>
        <fullName evidence="4">Transmembrane protein</fullName>
    </recommendedName>
</protein>
<evidence type="ECO:0000256" key="1">
    <source>
        <dbReference type="SAM" id="Phobius"/>
    </source>
</evidence>
<feature type="transmembrane region" description="Helical" evidence="1">
    <location>
        <begin position="165"/>
        <end position="186"/>
    </location>
</feature>
<dbReference type="AlphaFoldDB" id="A0ABD0LFE5"/>
<dbReference type="EMBL" id="JACVVK020000055">
    <property type="protein sequence ID" value="KAK7497838.1"/>
    <property type="molecule type" value="Genomic_DNA"/>
</dbReference>
<comment type="caution">
    <text evidence="2">The sequence shown here is derived from an EMBL/GenBank/DDBJ whole genome shotgun (WGS) entry which is preliminary data.</text>
</comment>
<keyword evidence="3" id="KW-1185">Reference proteome</keyword>
<accession>A0ABD0LFE5</accession>
<keyword evidence="1" id="KW-0812">Transmembrane</keyword>
<keyword evidence="1" id="KW-0472">Membrane</keyword>
<evidence type="ECO:0008006" key="4">
    <source>
        <dbReference type="Google" id="ProtNLM"/>
    </source>
</evidence>
<keyword evidence="1" id="KW-1133">Transmembrane helix</keyword>
<sequence>MEMTRPRVHLVCPAPIRELLLFFGPARAWTESCSGLLPRLDTVRRCCFGQSPFCLPYSDSVLVRKVSELEGSFSERNSCERGRFMPASRPSRLPRRWCAWWFGTCVSFLSYWREQGGAAFESVPRCWFSSVSSRVEVCPNVDCTCPDSPCVEGVRMSSVVTSAVLILRLYLFVFLGAVVCTCAVSVL</sequence>
<proteinExistence type="predicted"/>
<reference evidence="2 3" key="1">
    <citation type="journal article" date="2023" name="Sci. Data">
        <title>Genome assembly of the Korean intertidal mud-creeper Batillaria attramentaria.</title>
        <authorList>
            <person name="Patra A.K."/>
            <person name="Ho P.T."/>
            <person name="Jun S."/>
            <person name="Lee S.J."/>
            <person name="Kim Y."/>
            <person name="Won Y.J."/>
        </authorList>
    </citation>
    <scope>NUCLEOTIDE SEQUENCE [LARGE SCALE GENOMIC DNA]</scope>
    <source>
        <strain evidence="2">Wonlab-2016</strain>
    </source>
</reference>
<dbReference type="Proteomes" id="UP001519460">
    <property type="component" value="Unassembled WGS sequence"/>
</dbReference>